<dbReference type="EMBL" id="UOGA01000069">
    <property type="protein sequence ID" value="VAX16591.1"/>
    <property type="molecule type" value="Genomic_DNA"/>
</dbReference>
<proteinExistence type="predicted"/>
<evidence type="ECO:0000259" key="6">
    <source>
        <dbReference type="PROSITE" id="PS51012"/>
    </source>
</evidence>
<name>A0A3B1BPW1_9ZZZZ</name>
<dbReference type="AlphaFoldDB" id="A0A3B1BPW1"/>
<organism evidence="7">
    <name type="scientific">hydrothermal vent metagenome</name>
    <dbReference type="NCBI Taxonomy" id="652676"/>
    <lineage>
        <taxon>unclassified sequences</taxon>
        <taxon>metagenomes</taxon>
        <taxon>ecological metagenomes</taxon>
    </lineage>
</organism>
<feature type="transmembrane region" description="Helical" evidence="5">
    <location>
        <begin position="223"/>
        <end position="244"/>
    </location>
</feature>
<evidence type="ECO:0000256" key="4">
    <source>
        <dbReference type="ARBA" id="ARBA00023136"/>
    </source>
</evidence>
<comment type="subcellular location">
    <subcellularLocation>
        <location evidence="1">Membrane</location>
        <topology evidence="1">Multi-pass membrane protein</topology>
    </subcellularLocation>
</comment>
<feature type="transmembrane region" description="Helical" evidence="5">
    <location>
        <begin position="108"/>
        <end position="132"/>
    </location>
</feature>
<accession>A0A3B1BPW1</accession>
<dbReference type="InterPro" id="IPR013525">
    <property type="entry name" value="ABC2_TM"/>
</dbReference>
<sequence length="253" mass="27840">MISHRALYVWRRNFTVYSTYFKASLVGNIGEPLLYLFAMGFGLGGYITEMNGVSYIDFIAPGLLVTSAMHSATFECTFGSFTRLTGQRTFDSILATPVSLPDLVFGEITWGMTKSVISGTVMLVVMVMFGIYEPSAGILAILPLIALAGYVFASAALCCTALSPSYEFFHYYFVLFIAPMFFLSGVFFPLDRFPAAVQWLSLGLPATYSVSLVRHFFHGTSSIPIAPALIFLLTLGAALTWLSIRLMKKRLVV</sequence>
<evidence type="ECO:0000256" key="3">
    <source>
        <dbReference type="ARBA" id="ARBA00022989"/>
    </source>
</evidence>
<keyword evidence="4 5" id="KW-0472">Membrane</keyword>
<dbReference type="InterPro" id="IPR051784">
    <property type="entry name" value="Nod_factor_ABC_transporter"/>
</dbReference>
<keyword evidence="3 5" id="KW-1133">Transmembrane helix</keyword>
<keyword evidence="2 5" id="KW-0812">Transmembrane</keyword>
<feature type="transmembrane region" description="Helical" evidence="5">
    <location>
        <begin position="169"/>
        <end position="190"/>
    </location>
</feature>
<evidence type="ECO:0000256" key="2">
    <source>
        <dbReference type="ARBA" id="ARBA00022692"/>
    </source>
</evidence>
<dbReference type="PANTHER" id="PTHR43229">
    <property type="entry name" value="NODULATION PROTEIN J"/>
    <property type="match status" value="1"/>
</dbReference>
<gene>
    <name evidence="7" type="ORF">MNBD_NITROSPINAE04-2337</name>
</gene>
<evidence type="ECO:0000313" key="7">
    <source>
        <dbReference type="EMBL" id="VAX16591.1"/>
    </source>
</evidence>
<protein>
    <submittedName>
        <fullName evidence="7">Efflux ABC transporter, permease protein</fullName>
    </submittedName>
</protein>
<evidence type="ECO:0000256" key="5">
    <source>
        <dbReference type="SAM" id="Phobius"/>
    </source>
</evidence>
<dbReference type="PANTHER" id="PTHR43229:SF2">
    <property type="entry name" value="NODULATION PROTEIN J"/>
    <property type="match status" value="1"/>
</dbReference>
<dbReference type="PROSITE" id="PS51012">
    <property type="entry name" value="ABC_TM2"/>
    <property type="match status" value="1"/>
</dbReference>
<dbReference type="Pfam" id="PF01061">
    <property type="entry name" value="ABC2_membrane"/>
    <property type="match status" value="1"/>
</dbReference>
<feature type="transmembrane region" description="Helical" evidence="5">
    <location>
        <begin position="20"/>
        <end position="47"/>
    </location>
</feature>
<reference evidence="7" key="1">
    <citation type="submission" date="2018-06" db="EMBL/GenBank/DDBJ databases">
        <authorList>
            <person name="Zhirakovskaya E."/>
        </authorList>
    </citation>
    <scope>NUCLEOTIDE SEQUENCE</scope>
</reference>
<evidence type="ECO:0000256" key="1">
    <source>
        <dbReference type="ARBA" id="ARBA00004141"/>
    </source>
</evidence>
<dbReference type="GO" id="GO:0140359">
    <property type="term" value="F:ABC-type transporter activity"/>
    <property type="evidence" value="ECO:0007669"/>
    <property type="project" value="InterPro"/>
</dbReference>
<dbReference type="InterPro" id="IPR000412">
    <property type="entry name" value="ABC_2_transport"/>
</dbReference>
<dbReference type="PIRSF" id="PIRSF006648">
    <property type="entry name" value="DrrB"/>
    <property type="match status" value="1"/>
</dbReference>
<dbReference type="GO" id="GO:0043190">
    <property type="term" value="C:ATP-binding cassette (ABC) transporter complex"/>
    <property type="evidence" value="ECO:0007669"/>
    <property type="project" value="InterPro"/>
</dbReference>
<dbReference type="PRINTS" id="PR00164">
    <property type="entry name" value="ABC2TRNSPORT"/>
</dbReference>
<feature type="transmembrane region" description="Helical" evidence="5">
    <location>
        <begin position="139"/>
        <end position="163"/>
    </location>
</feature>
<feature type="domain" description="ABC transmembrane type-2" evidence="6">
    <location>
        <begin position="23"/>
        <end position="250"/>
    </location>
</feature>
<dbReference type="InterPro" id="IPR047817">
    <property type="entry name" value="ABC2_TM_bact-type"/>
</dbReference>